<dbReference type="Proteomes" id="UP000078148">
    <property type="component" value="Chromosome"/>
</dbReference>
<protein>
    <submittedName>
        <fullName evidence="1">Siderophore biosynthesis protein</fullName>
    </submittedName>
</protein>
<gene>
    <name evidence="1" type="ORF">AR543_11965</name>
</gene>
<dbReference type="OrthoDB" id="1150828at2"/>
<accession>A0A172ZGL5</accession>
<reference evidence="2" key="1">
    <citation type="submission" date="2015-10" db="EMBL/GenBank/DDBJ databases">
        <title>Genome of Paenibacillus bovis sp. nov.</title>
        <authorList>
            <person name="Wu Z."/>
            <person name="Gao C."/>
            <person name="Liu Z."/>
            <person name="Zheng H."/>
        </authorList>
    </citation>
    <scope>NUCLEOTIDE SEQUENCE [LARGE SCALE GENOMIC DNA]</scope>
    <source>
        <strain evidence="2">BD3526</strain>
    </source>
</reference>
<organism evidence="1 2">
    <name type="scientific">Paenibacillus bovis</name>
    <dbReference type="NCBI Taxonomy" id="1616788"/>
    <lineage>
        <taxon>Bacteria</taxon>
        <taxon>Bacillati</taxon>
        <taxon>Bacillota</taxon>
        <taxon>Bacilli</taxon>
        <taxon>Bacillales</taxon>
        <taxon>Paenibacillaceae</taxon>
        <taxon>Paenibacillus</taxon>
    </lineage>
</organism>
<keyword evidence="2" id="KW-1185">Reference proteome</keyword>
<sequence length="275" mass="32705">MYISEEYIRAFPEYEEVFAEDIERHRRHFLPLCSINLKCLFPEKDQWVHFVSFKEIYEGNVGQMTSSFHTEWLREDTVAFEVIGGKYKFAGDWNYFLIEQEEQVNAEYDQLKAAGDKQYLKLKKVKNQIDALKTVYTENEQDYEARKQFYKQHQKVHPYSSDEPMQSVQEVVNSMQSYRDKGWGIDYPEINGLLDDLDLRSEHMQKMFLEHSDSEEEYRTFESTNLLYVPQRPDGSVFLYIGALTGYYFQAYGADGLYLFYEESLQKAVICLEYT</sequence>
<dbReference type="RefSeq" id="WP_060534698.1">
    <property type="nucleotide sequence ID" value="NZ_CP013023.1"/>
</dbReference>
<dbReference type="AlphaFoldDB" id="A0A172ZGL5"/>
<name>A0A172ZGL5_9BACL</name>
<proteinExistence type="predicted"/>
<dbReference type="EMBL" id="CP013023">
    <property type="protein sequence ID" value="ANF96653.1"/>
    <property type="molecule type" value="Genomic_DNA"/>
</dbReference>
<reference evidence="1 2" key="2">
    <citation type="journal article" date="2016" name="Int. J. Syst. Evol. Microbiol.">
        <title>Paenibacillus bovis sp. nov., isolated from raw yak (Bos grunniens) milk.</title>
        <authorList>
            <person name="Gao C."/>
            <person name="Han J."/>
            <person name="Liu Z."/>
            <person name="Xu X."/>
            <person name="Hang F."/>
            <person name="Wu Z."/>
        </authorList>
    </citation>
    <scope>NUCLEOTIDE SEQUENCE [LARGE SCALE GENOMIC DNA]</scope>
    <source>
        <strain evidence="1 2">BD3526</strain>
    </source>
</reference>
<dbReference type="KEGG" id="pbv:AR543_11965"/>
<evidence type="ECO:0000313" key="1">
    <source>
        <dbReference type="EMBL" id="ANF96653.1"/>
    </source>
</evidence>
<evidence type="ECO:0000313" key="2">
    <source>
        <dbReference type="Proteomes" id="UP000078148"/>
    </source>
</evidence>